<keyword evidence="3 4" id="KW-0238">DNA-binding</keyword>
<dbReference type="Proteomes" id="UP001156905">
    <property type="component" value="Unassembled WGS sequence"/>
</dbReference>
<proteinExistence type="predicted"/>
<dbReference type="PANTHER" id="PTHR16305">
    <property type="entry name" value="TESTICULAR SOLUBLE ADENYLYL CYCLASE"/>
    <property type="match status" value="1"/>
</dbReference>
<dbReference type="InterPro" id="IPR036388">
    <property type="entry name" value="WH-like_DNA-bd_sf"/>
</dbReference>
<evidence type="ECO:0000256" key="4">
    <source>
        <dbReference type="PROSITE-ProRule" id="PRU01091"/>
    </source>
</evidence>
<dbReference type="InterPro" id="IPR027417">
    <property type="entry name" value="P-loop_NTPase"/>
</dbReference>
<evidence type="ECO:0000256" key="3">
    <source>
        <dbReference type="ARBA" id="ARBA00023125"/>
    </source>
</evidence>
<organism evidence="6 7">
    <name type="scientific">Bradyrhizobium iriomotense</name>
    <dbReference type="NCBI Taxonomy" id="441950"/>
    <lineage>
        <taxon>Bacteria</taxon>
        <taxon>Pseudomonadati</taxon>
        <taxon>Pseudomonadota</taxon>
        <taxon>Alphaproteobacteria</taxon>
        <taxon>Hyphomicrobiales</taxon>
        <taxon>Nitrobacteraceae</taxon>
        <taxon>Bradyrhizobium</taxon>
    </lineage>
</organism>
<reference evidence="7" key="1">
    <citation type="journal article" date="2019" name="Int. J. Syst. Evol. Microbiol.">
        <title>The Global Catalogue of Microorganisms (GCM) 10K type strain sequencing project: providing services to taxonomists for standard genome sequencing and annotation.</title>
        <authorList>
            <consortium name="The Broad Institute Genomics Platform"/>
            <consortium name="The Broad Institute Genome Sequencing Center for Infectious Disease"/>
            <person name="Wu L."/>
            <person name="Ma J."/>
        </authorList>
    </citation>
    <scope>NUCLEOTIDE SEQUENCE [LARGE SCALE GENOMIC DNA]</scope>
    <source>
        <strain evidence="7">NBRC 102520</strain>
    </source>
</reference>
<dbReference type="SUPFAM" id="SSF48452">
    <property type="entry name" value="TPR-like"/>
    <property type="match status" value="1"/>
</dbReference>
<feature type="domain" description="OmpR/PhoB-type" evidence="5">
    <location>
        <begin position="3"/>
        <end position="101"/>
    </location>
</feature>
<name>A0ABQ6AVP4_9BRAD</name>
<dbReference type="Pfam" id="PF13191">
    <property type="entry name" value="AAA_16"/>
    <property type="match status" value="1"/>
</dbReference>
<keyword evidence="1" id="KW-0547">Nucleotide-binding</keyword>
<feature type="DNA-binding region" description="OmpR/PhoB-type" evidence="4">
    <location>
        <begin position="3"/>
        <end position="101"/>
    </location>
</feature>
<dbReference type="Gene3D" id="3.40.50.300">
    <property type="entry name" value="P-loop containing nucleotide triphosphate hydrolases"/>
    <property type="match status" value="1"/>
</dbReference>
<evidence type="ECO:0000256" key="2">
    <source>
        <dbReference type="ARBA" id="ARBA00022840"/>
    </source>
</evidence>
<dbReference type="InterPro" id="IPR041664">
    <property type="entry name" value="AAA_16"/>
</dbReference>
<dbReference type="PANTHER" id="PTHR16305:SF28">
    <property type="entry name" value="GUANYLATE CYCLASE DOMAIN-CONTAINING PROTEIN"/>
    <property type="match status" value="1"/>
</dbReference>
<dbReference type="PROSITE" id="PS51755">
    <property type="entry name" value="OMPR_PHOB"/>
    <property type="match status" value="1"/>
</dbReference>
<keyword evidence="7" id="KW-1185">Reference proteome</keyword>
<dbReference type="CDD" id="cd00383">
    <property type="entry name" value="trans_reg_C"/>
    <property type="match status" value="1"/>
</dbReference>
<dbReference type="InterPro" id="IPR011990">
    <property type="entry name" value="TPR-like_helical_dom_sf"/>
</dbReference>
<dbReference type="EMBL" id="BSOW01000009">
    <property type="protein sequence ID" value="GLR86294.1"/>
    <property type="molecule type" value="Genomic_DNA"/>
</dbReference>
<dbReference type="Pfam" id="PF00486">
    <property type="entry name" value="Trans_reg_C"/>
    <property type="match status" value="1"/>
</dbReference>
<dbReference type="SMART" id="SM00862">
    <property type="entry name" value="Trans_reg_C"/>
    <property type="match status" value="1"/>
</dbReference>
<dbReference type="RefSeq" id="WP_284266521.1">
    <property type="nucleotide sequence ID" value="NZ_BSOW01000009.1"/>
</dbReference>
<comment type="caution">
    <text evidence="6">The sequence shown here is derived from an EMBL/GenBank/DDBJ whole genome shotgun (WGS) entry which is preliminary data.</text>
</comment>
<sequence length="1028" mass="114072">MRTDELAFGQFRLDRANALLWRGPERVVLAPKPFEVLCCLIKRPGELVTKEELLDAVWSDLHVSESSLAVAMNALRAALGDDRQSPNYIETVTRRGYRFIAPVTTASSSAIERLEETSEDVISRRRQWRVGRDTALETLDNVLQKVKAGQRQVVFITGEAGIGKTTLVQMALDRMARERPGVLHCGCNELFGTHEAFLPLIEALNERCRGEGDAAMLAAIREHAPTWLAQMPGFLGEGDRVAFQQEIFGATRERMLREFADLLESIAAKRPWIIILEDLHWSDFATVDVLSRLARRDRKAAILVLATYRPMEVAVGGHPVKTVHQDLQIHGHATELALDRLTGSDVERYLALRFNSAEFAGELVERIFARTEGQPLFVTSLLDHLVAQGVLVEDGGEWRLEREEAASHDSMPGDLQGMIERQIDHLTAEERSLLEVASAAGAEFSALHIAGALDRNVLDVEQMCEELARAGRIILVAGSTEWPSGEVSGRYAFQHALYQEMLYQRLAPARRVNTHMRLGVSLERGYGSQGAEVASVLARHFELGRDFAKAMRYLTMAAEGSARRFSTREAANYLTRALDLVPHLPTDMQVPTRLKLLLQRAWAWRAGGDFLNSLQDLGAIVAHAAENGLVREEVNALVDLSRFCLYIDRRRCLPFAEQALAKSRAIDDAAFAALVRGNVANLKLMLRGWSREDAEFSEQASALISEAQDLSMRLRRCSMEMVLEFLRSNYPACMDATGRGKQLARALGDVYLFVLYESVEAFASLYTGEWGALQQGVRSALAIAERNANPQARALCQLTIGWLHAAVQDHETAARHAEEVVGPMLEANPFTFFLGRNLLVRAHLGMGDLASARQHLDAVERRMAVDGVPIESLVMPQYLLNCCEYWIEAGDLDQARAASSRLHEVTSAAPDRPFLALCQEVMARIALLSGDAEIARRHLSEAVSTVHHAGLPYAAWRVYASLAEFYASRGEARKAANWRGHSDKVVNSLACSLAPDDPLRSLSFFTSGEIAGAADTCVRRPDINRETR</sequence>
<evidence type="ECO:0000313" key="7">
    <source>
        <dbReference type="Proteomes" id="UP001156905"/>
    </source>
</evidence>
<dbReference type="Gene3D" id="1.10.10.10">
    <property type="entry name" value="Winged helix-like DNA-binding domain superfamily/Winged helix DNA-binding domain"/>
    <property type="match status" value="1"/>
</dbReference>
<evidence type="ECO:0000259" key="5">
    <source>
        <dbReference type="PROSITE" id="PS51755"/>
    </source>
</evidence>
<accession>A0ABQ6AVP4</accession>
<dbReference type="SUPFAM" id="SSF46894">
    <property type="entry name" value="C-terminal effector domain of the bipartite response regulators"/>
    <property type="match status" value="1"/>
</dbReference>
<dbReference type="Gene3D" id="1.25.40.10">
    <property type="entry name" value="Tetratricopeptide repeat domain"/>
    <property type="match status" value="1"/>
</dbReference>
<protein>
    <recommendedName>
        <fullName evidence="5">OmpR/PhoB-type domain-containing protein</fullName>
    </recommendedName>
</protein>
<dbReference type="InterPro" id="IPR016032">
    <property type="entry name" value="Sig_transdc_resp-reg_C-effctor"/>
</dbReference>
<keyword evidence="2" id="KW-0067">ATP-binding</keyword>
<dbReference type="SUPFAM" id="SSF52540">
    <property type="entry name" value="P-loop containing nucleoside triphosphate hydrolases"/>
    <property type="match status" value="1"/>
</dbReference>
<evidence type="ECO:0000313" key="6">
    <source>
        <dbReference type="EMBL" id="GLR86294.1"/>
    </source>
</evidence>
<evidence type="ECO:0000256" key="1">
    <source>
        <dbReference type="ARBA" id="ARBA00022741"/>
    </source>
</evidence>
<dbReference type="InterPro" id="IPR001867">
    <property type="entry name" value="OmpR/PhoB-type_DNA-bd"/>
</dbReference>
<gene>
    <name evidence="6" type="ORF">GCM10007857_30050</name>
</gene>